<dbReference type="Proteomes" id="UP001060085">
    <property type="component" value="Linkage Group LG05"/>
</dbReference>
<reference evidence="2" key="1">
    <citation type="journal article" date="2023" name="Nat. Plants">
        <title>Single-cell RNA sequencing provides a high-resolution roadmap for understanding the multicellular compartmentation of specialized metabolism.</title>
        <authorList>
            <person name="Sun S."/>
            <person name="Shen X."/>
            <person name="Li Y."/>
            <person name="Li Y."/>
            <person name="Wang S."/>
            <person name="Li R."/>
            <person name="Zhang H."/>
            <person name="Shen G."/>
            <person name="Guo B."/>
            <person name="Wei J."/>
            <person name="Xu J."/>
            <person name="St-Pierre B."/>
            <person name="Chen S."/>
            <person name="Sun C."/>
        </authorList>
    </citation>
    <scope>NUCLEOTIDE SEQUENCE [LARGE SCALE GENOMIC DNA]</scope>
</reference>
<keyword evidence="2" id="KW-1185">Reference proteome</keyword>
<name>A0ACC0AN81_CATRO</name>
<gene>
    <name evidence="1" type="ORF">M9H77_21751</name>
</gene>
<evidence type="ECO:0000313" key="2">
    <source>
        <dbReference type="Proteomes" id="UP001060085"/>
    </source>
</evidence>
<comment type="caution">
    <text evidence="1">The sequence shown here is derived from an EMBL/GenBank/DDBJ whole genome shotgun (WGS) entry which is preliminary data.</text>
</comment>
<accession>A0ACC0AN81</accession>
<sequence>MEAINHVRVMLFWDSEIARDAYGPYFTGTIRKSWILPTNRIISHAELVKKISKYRDMDPDLWNVRMTMRVPSYYEVHRMFYFNLYSMNNDEEMRYLWTIQPHLAKEGIHILVEFEPIQQQNIPSTNDRNTTTLPEHITVVTQMVSDEPSMLYSTVNKDEDEVHGSDGDDVVSSQYESDDDNNREEREFQTPVNPVNPVNPQPMVSNARYDYTHSGAFLDIGSGSPIDDLVESGTIRLLNWNDSMTDIQLGMRFVDKVQVVSAVRKYSISVGREYRVLKSKIDTWTARCYHHSDDNYCSWYIV</sequence>
<evidence type="ECO:0000313" key="1">
    <source>
        <dbReference type="EMBL" id="KAI5662428.1"/>
    </source>
</evidence>
<organism evidence="1 2">
    <name type="scientific">Catharanthus roseus</name>
    <name type="common">Madagascar periwinkle</name>
    <name type="synonym">Vinca rosea</name>
    <dbReference type="NCBI Taxonomy" id="4058"/>
    <lineage>
        <taxon>Eukaryota</taxon>
        <taxon>Viridiplantae</taxon>
        <taxon>Streptophyta</taxon>
        <taxon>Embryophyta</taxon>
        <taxon>Tracheophyta</taxon>
        <taxon>Spermatophyta</taxon>
        <taxon>Magnoliopsida</taxon>
        <taxon>eudicotyledons</taxon>
        <taxon>Gunneridae</taxon>
        <taxon>Pentapetalae</taxon>
        <taxon>asterids</taxon>
        <taxon>lamiids</taxon>
        <taxon>Gentianales</taxon>
        <taxon>Apocynaceae</taxon>
        <taxon>Rauvolfioideae</taxon>
        <taxon>Vinceae</taxon>
        <taxon>Catharanthinae</taxon>
        <taxon>Catharanthus</taxon>
    </lineage>
</organism>
<protein>
    <submittedName>
        <fullName evidence="1">Uncharacterized protein</fullName>
    </submittedName>
</protein>
<proteinExistence type="predicted"/>
<dbReference type="EMBL" id="CM044705">
    <property type="protein sequence ID" value="KAI5662428.1"/>
    <property type="molecule type" value="Genomic_DNA"/>
</dbReference>